<feature type="region of interest" description="Disordered" evidence="1">
    <location>
        <begin position="1"/>
        <end position="35"/>
    </location>
</feature>
<evidence type="ECO:0000313" key="3">
    <source>
        <dbReference type="Proteomes" id="UP000077266"/>
    </source>
</evidence>
<reference evidence="2 3" key="1">
    <citation type="journal article" date="2016" name="Mol. Biol. Evol.">
        <title>Comparative Genomics of Early-Diverging Mushroom-Forming Fungi Provides Insights into the Origins of Lignocellulose Decay Capabilities.</title>
        <authorList>
            <person name="Nagy L.G."/>
            <person name="Riley R."/>
            <person name="Tritt A."/>
            <person name="Adam C."/>
            <person name="Daum C."/>
            <person name="Floudas D."/>
            <person name="Sun H."/>
            <person name="Yadav J.S."/>
            <person name="Pangilinan J."/>
            <person name="Larsson K.H."/>
            <person name="Matsuura K."/>
            <person name="Barry K."/>
            <person name="Labutti K."/>
            <person name="Kuo R."/>
            <person name="Ohm R.A."/>
            <person name="Bhattacharya S.S."/>
            <person name="Shirouzu T."/>
            <person name="Yoshinaga Y."/>
            <person name="Martin F.M."/>
            <person name="Grigoriev I.V."/>
            <person name="Hibbett D.S."/>
        </authorList>
    </citation>
    <scope>NUCLEOTIDE SEQUENCE [LARGE SCALE GENOMIC DNA]</scope>
    <source>
        <strain evidence="2 3">HHB12029</strain>
    </source>
</reference>
<feature type="region of interest" description="Disordered" evidence="1">
    <location>
        <begin position="82"/>
        <end position="122"/>
    </location>
</feature>
<feature type="compositionally biased region" description="Basic and acidic residues" evidence="1">
    <location>
        <begin position="333"/>
        <end position="343"/>
    </location>
</feature>
<proteinExistence type="predicted"/>
<dbReference type="EMBL" id="KV426401">
    <property type="protein sequence ID" value="KZV81308.1"/>
    <property type="molecule type" value="Genomic_DNA"/>
</dbReference>
<organism evidence="2 3">
    <name type="scientific">Exidia glandulosa HHB12029</name>
    <dbReference type="NCBI Taxonomy" id="1314781"/>
    <lineage>
        <taxon>Eukaryota</taxon>
        <taxon>Fungi</taxon>
        <taxon>Dikarya</taxon>
        <taxon>Basidiomycota</taxon>
        <taxon>Agaricomycotina</taxon>
        <taxon>Agaricomycetes</taxon>
        <taxon>Auriculariales</taxon>
        <taxon>Exidiaceae</taxon>
        <taxon>Exidia</taxon>
    </lineage>
</organism>
<protein>
    <submittedName>
        <fullName evidence="2">Uncharacterized protein</fullName>
    </submittedName>
</protein>
<dbReference type="InParanoid" id="A0A165BVF7"/>
<gene>
    <name evidence="2" type="ORF">EXIGLDRAFT_704037</name>
</gene>
<sequence>MSDGTPNSPIVNENSSTKREDSATGMDSPRGPAGVQFAHRLNGTLRYSNVARLFLTLQGISTQSDVTRGYEMVEVLTCYTPSRPTSTATTMKARKVPSDGRNGTGANQDLANSRFGGKPSTARPIQAVQLSNLARQPKARWSRKRAYLDVRETGVRYVDREERTRSSATPGREMVEIRTWYISSCPTSTATTTNTDVYRSKHERFQPVEMLWSENGTRGLDRRTRKARGDLEDNGEDAGLDSPNRVGTPEIAQSQGQKPAKARKRVHHRWRRGSGSLCKRPQEDLKGDGKVAGLDTPNGVGTHEVAQSEPQKPAKARKRVHHRWRRGCGGLCKRPEEGLKGDGKVAGLDTPNGVGTHDVAQSER</sequence>
<feature type="compositionally biased region" description="Basic residues" evidence="1">
    <location>
        <begin position="260"/>
        <end position="272"/>
    </location>
</feature>
<feature type="compositionally biased region" description="Basic residues" evidence="1">
    <location>
        <begin position="314"/>
        <end position="326"/>
    </location>
</feature>
<feature type="compositionally biased region" description="Polar residues" evidence="1">
    <location>
        <begin position="1"/>
        <end position="15"/>
    </location>
</feature>
<feature type="compositionally biased region" description="Basic and acidic residues" evidence="1">
    <location>
        <begin position="280"/>
        <end position="289"/>
    </location>
</feature>
<name>A0A165BVF7_EXIGL</name>
<accession>A0A165BVF7</accession>
<feature type="region of interest" description="Disordered" evidence="1">
    <location>
        <begin position="219"/>
        <end position="364"/>
    </location>
</feature>
<feature type="compositionally biased region" description="Basic and acidic residues" evidence="1">
    <location>
        <begin position="219"/>
        <end position="231"/>
    </location>
</feature>
<dbReference type="Proteomes" id="UP000077266">
    <property type="component" value="Unassembled WGS sequence"/>
</dbReference>
<keyword evidence="3" id="KW-1185">Reference proteome</keyword>
<evidence type="ECO:0000313" key="2">
    <source>
        <dbReference type="EMBL" id="KZV81308.1"/>
    </source>
</evidence>
<dbReference type="AlphaFoldDB" id="A0A165BVF7"/>
<evidence type="ECO:0000256" key="1">
    <source>
        <dbReference type="SAM" id="MobiDB-lite"/>
    </source>
</evidence>